<dbReference type="Pfam" id="PF25954">
    <property type="entry name" value="Beta-barrel_RND_2"/>
    <property type="match status" value="1"/>
</dbReference>
<dbReference type="Pfam" id="PF25989">
    <property type="entry name" value="YknX_C"/>
    <property type="match status" value="1"/>
</dbReference>
<keyword evidence="3" id="KW-0732">Signal</keyword>
<comment type="caution">
    <text evidence="6">The sequence shown here is derived from an EMBL/GenBank/DDBJ whole genome shotgun (WGS) entry which is preliminary data.</text>
</comment>
<dbReference type="InterPro" id="IPR006143">
    <property type="entry name" value="RND_pump_MFP"/>
</dbReference>
<evidence type="ECO:0000313" key="7">
    <source>
        <dbReference type="Proteomes" id="UP000693672"/>
    </source>
</evidence>
<gene>
    <name evidence="6" type="primary">mdtA_4</name>
    <name evidence="6" type="ORF">PAESOLCIP111_05555</name>
</gene>
<name>A0A916NRK8_9BACL</name>
<dbReference type="PANTHER" id="PTHR30469">
    <property type="entry name" value="MULTIDRUG RESISTANCE PROTEIN MDTA"/>
    <property type="match status" value="1"/>
</dbReference>
<reference evidence="6" key="1">
    <citation type="submission" date="2021-06" db="EMBL/GenBank/DDBJ databases">
        <authorList>
            <person name="Criscuolo A."/>
        </authorList>
    </citation>
    <scope>NUCLEOTIDE SEQUENCE</scope>
    <source>
        <strain evidence="6">CIP111600</strain>
    </source>
</reference>
<evidence type="ECO:0000256" key="2">
    <source>
        <dbReference type="SAM" id="Coils"/>
    </source>
</evidence>
<evidence type="ECO:0000256" key="3">
    <source>
        <dbReference type="SAM" id="SignalP"/>
    </source>
</evidence>
<dbReference type="Proteomes" id="UP000693672">
    <property type="component" value="Unassembled WGS sequence"/>
</dbReference>
<dbReference type="PANTHER" id="PTHR30469:SF33">
    <property type="entry name" value="SLR1207 PROTEIN"/>
    <property type="match status" value="1"/>
</dbReference>
<dbReference type="PROSITE" id="PS51257">
    <property type="entry name" value="PROKAR_LIPOPROTEIN"/>
    <property type="match status" value="1"/>
</dbReference>
<dbReference type="GO" id="GO:0015562">
    <property type="term" value="F:efflux transmembrane transporter activity"/>
    <property type="evidence" value="ECO:0007669"/>
    <property type="project" value="TreeGrafter"/>
</dbReference>
<evidence type="ECO:0000313" key="6">
    <source>
        <dbReference type="EMBL" id="CAG7648219.1"/>
    </source>
</evidence>
<feature type="chain" id="PRO_5038669519" evidence="3">
    <location>
        <begin position="32"/>
        <end position="418"/>
    </location>
</feature>
<feature type="coiled-coil region" evidence="2">
    <location>
        <begin position="140"/>
        <end position="235"/>
    </location>
</feature>
<proteinExistence type="inferred from homology"/>
<evidence type="ECO:0000259" key="4">
    <source>
        <dbReference type="Pfam" id="PF25954"/>
    </source>
</evidence>
<evidence type="ECO:0000256" key="1">
    <source>
        <dbReference type="ARBA" id="ARBA00009477"/>
    </source>
</evidence>
<feature type="domain" description="CusB-like beta-barrel" evidence="4">
    <location>
        <begin position="270"/>
        <end position="343"/>
    </location>
</feature>
<dbReference type="AlphaFoldDB" id="A0A916NRK8"/>
<dbReference type="EMBL" id="CAJVAS010000041">
    <property type="protein sequence ID" value="CAG7648219.1"/>
    <property type="molecule type" value="Genomic_DNA"/>
</dbReference>
<keyword evidence="7" id="KW-1185">Reference proteome</keyword>
<organism evidence="6 7">
    <name type="scientific">Paenibacillus solanacearum</name>
    <dbReference type="NCBI Taxonomy" id="2048548"/>
    <lineage>
        <taxon>Bacteria</taxon>
        <taxon>Bacillati</taxon>
        <taxon>Bacillota</taxon>
        <taxon>Bacilli</taxon>
        <taxon>Bacillales</taxon>
        <taxon>Paenibacillaceae</taxon>
        <taxon>Paenibacillus</taxon>
    </lineage>
</organism>
<feature type="domain" description="YknX-like C-terminal permuted SH3-like" evidence="5">
    <location>
        <begin position="348"/>
        <end position="415"/>
    </location>
</feature>
<dbReference type="InterPro" id="IPR058637">
    <property type="entry name" value="YknX-like_C"/>
</dbReference>
<dbReference type="NCBIfam" id="TIGR01730">
    <property type="entry name" value="RND_mfp"/>
    <property type="match status" value="1"/>
</dbReference>
<accession>A0A916NRK8</accession>
<keyword evidence="2" id="KW-0175">Coiled coil</keyword>
<feature type="signal peptide" evidence="3">
    <location>
        <begin position="1"/>
        <end position="31"/>
    </location>
</feature>
<sequence>MKLMKSRVLKHSAKLAGAVVLGAALMTGCSAAPDAKASQENTAESQVKTVKVTKVSKKKISEPLEQVADVVSSLQIDIIAKAGGDIQEILKKRGDMVEKGDIILRLDPTDVLIQKEKAQIGLAGSQQQLTKSKQDVEDGKLELKNGIAKLEASLKDAEKNYSKMRNDYDQGLVEKIQLEQTETQLNNMKLDLENNRNKLQTLEKTNSLAQLEQAVQSAGVSIKELDRTLENLEVKASVSGILTDLPVETGMTISGGFKVAQVQQLDPIKIKAELTEQSAAMIRGKQELTFYIPGTVEKTKAKVNYLADVMSAQSKSYALELEVANADRKLKPGMKAQVLLSEEQDQVVVAIPTLSVVREGGDTFVFVLTGDQVEKRKVELGRLNEADQEVISGLKEGEQLVTTGQHQLKDKEKVKLGQ</sequence>
<dbReference type="GO" id="GO:1990281">
    <property type="term" value="C:efflux pump complex"/>
    <property type="evidence" value="ECO:0007669"/>
    <property type="project" value="TreeGrafter"/>
</dbReference>
<dbReference type="InterPro" id="IPR058792">
    <property type="entry name" value="Beta-barrel_RND_2"/>
</dbReference>
<comment type="similarity">
    <text evidence="1">Belongs to the membrane fusion protein (MFP) (TC 8.A.1) family.</text>
</comment>
<dbReference type="RefSeq" id="WP_218095269.1">
    <property type="nucleotide sequence ID" value="NZ_CAJVAS010000041.1"/>
</dbReference>
<protein>
    <submittedName>
        <fullName evidence="6">Multidrug resistance protein MdtA</fullName>
    </submittedName>
</protein>
<evidence type="ECO:0000259" key="5">
    <source>
        <dbReference type="Pfam" id="PF25989"/>
    </source>
</evidence>